<dbReference type="CDD" id="cd18080">
    <property type="entry name" value="TrmD-like"/>
    <property type="match status" value="1"/>
</dbReference>
<dbReference type="HAMAP" id="MF_00605">
    <property type="entry name" value="TrmD"/>
    <property type="match status" value="1"/>
</dbReference>
<dbReference type="InterPro" id="IPR029028">
    <property type="entry name" value="Alpha/beta_knot_MTases"/>
</dbReference>
<keyword evidence="9 15" id="KW-0808">Transferase</keyword>
<organism evidence="19 20">
    <name type="scientific">Thermosipho japonicus</name>
    <dbReference type="NCBI Taxonomy" id="90323"/>
    <lineage>
        <taxon>Bacteria</taxon>
        <taxon>Thermotogati</taxon>
        <taxon>Thermotogota</taxon>
        <taxon>Thermotogae</taxon>
        <taxon>Thermotogales</taxon>
        <taxon>Fervidobacteriaceae</taxon>
        <taxon>Thermosipho</taxon>
    </lineage>
</organism>
<reference evidence="19 20" key="1">
    <citation type="submission" date="2020-08" db="EMBL/GenBank/DDBJ databases">
        <title>Genomic Encyclopedia of Type Strains, Phase IV (KMG-IV): sequencing the most valuable type-strain genomes for metagenomic binning, comparative biology and taxonomic classification.</title>
        <authorList>
            <person name="Goeker M."/>
        </authorList>
    </citation>
    <scope>NUCLEOTIDE SEQUENCE [LARGE SCALE GENOMIC DNA]</scope>
    <source>
        <strain evidence="19 20">DSM 13481</strain>
    </source>
</reference>
<keyword evidence="11 15" id="KW-0819">tRNA processing</keyword>
<keyword evidence="10 15" id="KW-0949">S-adenosyl-L-methionine</keyword>
<dbReference type="Pfam" id="PF01746">
    <property type="entry name" value="tRNA_m1G_MT"/>
    <property type="match status" value="1"/>
</dbReference>
<keyword evidence="20" id="KW-1185">Reference proteome</keyword>
<evidence type="ECO:0000256" key="13">
    <source>
        <dbReference type="ARBA" id="ARBA00033392"/>
    </source>
</evidence>
<dbReference type="GO" id="GO:0052906">
    <property type="term" value="F:tRNA (guanine(37)-N1)-methyltransferase activity"/>
    <property type="evidence" value="ECO:0007669"/>
    <property type="project" value="UniProtKB-UniRule"/>
</dbReference>
<dbReference type="InterPro" id="IPR002649">
    <property type="entry name" value="tRNA_m1G_MeTrfase_TrmD"/>
</dbReference>
<evidence type="ECO:0000313" key="19">
    <source>
        <dbReference type="EMBL" id="MBB6063115.1"/>
    </source>
</evidence>
<feature type="binding site" evidence="15 16">
    <location>
        <begin position="131"/>
        <end position="136"/>
    </location>
    <ligand>
        <name>S-adenosyl-L-methionine</name>
        <dbReference type="ChEBI" id="CHEBI:59789"/>
    </ligand>
</feature>
<dbReference type="SUPFAM" id="SSF75217">
    <property type="entry name" value="alpha/beta knot"/>
    <property type="match status" value="1"/>
</dbReference>
<dbReference type="InterPro" id="IPR023148">
    <property type="entry name" value="tRNA_m1G_MeTrfase_C_sf"/>
</dbReference>
<comment type="function">
    <text evidence="1 15 17">Specifically methylates guanosine-37 in various tRNAs.</text>
</comment>
<dbReference type="AlphaFoldDB" id="A0A841GM80"/>
<gene>
    <name evidence="15" type="primary">trmD</name>
    <name evidence="19" type="ORF">HNP65_001578</name>
</gene>
<dbReference type="PANTHER" id="PTHR46417">
    <property type="entry name" value="TRNA (GUANINE-N(1)-)-METHYLTRANSFERASE"/>
    <property type="match status" value="1"/>
</dbReference>
<comment type="subcellular location">
    <subcellularLocation>
        <location evidence="2 15 17">Cytoplasm</location>
    </subcellularLocation>
</comment>
<dbReference type="RefSeq" id="WP_184619710.1">
    <property type="nucleotide sequence ID" value="NZ_JACHEX010000004.1"/>
</dbReference>
<evidence type="ECO:0000256" key="4">
    <source>
        <dbReference type="ARBA" id="ARBA00011738"/>
    </source>
</evidence>
<dbReference type="FunFam" id="3.40.1280.10:FF:000001">
    <property type="entry name" value="tRNA (guanine-N(1)-)-methyltransferase"/>
    <property type="match status" value="1"/>
</dbReference>
<comment type="subunit">
    <text evidence="4 15 17">Homodimer.</text>
</comment>
<accession>A0A841GM80</accession>
<evidence type="ECO:0000256" key="9">
    <source>
        <dbReference type="ARBA" id="ARBA00022679"/>
    </source>
</evidence>
<dbReference type="GO" id="GO:0002939">
    <property type="term" value="P:tRNA N1-guanine methylation"/>
    <property type="evidence" value="ECO:0007669"/>
    <property type="project" value="TreeGrafter"/>
</dbReference>
<comment type="similarity">
    <text evidence="3 15 17">Belongs to the RNA methyltransferase TrmD family.</text>
</comment>
<dbReference type="Proteomes" id="UP000555828">
    <property type="component" value="Unassembled WGS sequence"/>
</dbReference>
<dbReference type="GO" id="GO:0005829">
    <property type="term" value="C:cytosol"/>
    <property type="evidence" value="ECO:0007669"/>
    <property type="project" value="TreeGrafter"/>
</dbReference>
<keyword evidence="7 15" id="KW-0963">Cytoplasm</keyword>
<dbReference type="PANTHER" id="PTHR46417:SF1">
    <property type="entry name" value="TRNA (GUANINE-N(1)-)-METHYLTRANSFERASE"/>
    <property type="match status" value="1"/>
</dbReference>
<evidence type="ECO:0000256" key="11">
    <source>
        <dbReference type="ARBA" id="ARBA00022694"/>
    </source>
</evidence>
<comment type="catalytic activity">
    <reaction evidence="14 15 17">
        <text>guanosine(37) in tRNA + S-adenosyl-L-methionine = N(1)-methylguanosine(37) in tRNA + S-adenosyl-L-homocysteine + H(+)</text>
        <dbReference type="Rhea" id="RHEA:36899"/>
        <dbReference type="Rhea" id="RHEA-COMP:10145"/>
        <dbReference type="Rhea" id="RHEA-COMP:10147"/>
        <dbReference type="ChEBI" id="CHEBI:15378"/>
        <dbReference type="ChEBI" id="CHEBI:57856"/>
        <dbReference type="ChEBI" id="CHEBI:59789"/>
        <dbReference type="ChEBI" id="CHEBI:73542"/>
        <dbReference type="ChEBI" id="CHEBI:74269"/>
        <dbReference type="EC" id="2.1.1.228"/>
    </reaction>
</comment>
<evidence type="ECO:0000256" key="14">
    <source>
        <dbReference type="ARBA" id="ARBA00047783"/>
    </source>
</evidence>
<evidence type="ECO:0000256" key="16">
    <source>
        <dbReference type="PIRSR" id="PIRSR000386-1"/>
    </source>
</evidence>
<evidence type="ECO:0000256" key="1">
    <source>
        <dbReference type="ARBA" id="ARBA00002634"/>
    </source>
</evidence>
<evidence type="ECO:0000256" key="10">
    <source>
        <dbReference type="ARBA" id="ARBA00022691"/>
    </source>
</evidence>
<dbReference type="InterPro" id="IPR029026">
    <property type="entry name" value="tRNA_m1G_MTases_N"/>
</dbReference>
<dbReference type="NCBIfam" id="TIGR00088">
    <property type="entry name" value="trmD"/>
    <property type="match status" value="1"/>
</dbReference>
<evidence type="ECO:0000259" key="18">
    <source>
        <dbReference type="Pfam" id="PF01746"/>
    </source>
</evidence>
<dbReference type="EC" id="2.1.1.228" evidence="5 15"/>
<evidence type="ECO:0000256" key="5">
    <source>
        <dbReference type="ARBA" id="ARBA00012807"/>
    </source>
</evidence>
<dbReference type="PIRSF" id="PIRSF000386">
    <property type="entry name" value="tRNA_mtase"/>
    <property type="match status" value="1"/>
</dbReference>
<evidence type="ECO:0000256" key="7">
    <source>
        <dbReference type="ARBA" id="ARBA00022490"/>
    </source>
</evidence>
<name>A0A841GM80_9BACT</name>
<dbReference type="FunFam" id="1.10.1270.20:FF:000001">
    <property type="entry name" value="tRNA (guanine-N(1)-)-methyltransferase"/>
    <property type="match status" value="1"/>
</dbReference>
<dbReference type="Gene3D" id="3.40.1280.10">
    <property type="match status" value="1"/>
</dbReference>
<feature type="domain" description="tRNA methyltransferase TRMD/TRM10-type" evidence="18">
    <location>
        <begin position="1"/>
        <end position="222"/>
    </location>
</feature>
<dbReference type="NCBIfam" id="NF000648">
    <property type="entry name" value="PRK00026.1"/>
    <property type="match status" value="1"/>
</dbReference>
<proteinExistence type="inferred from homology"/>
<evidence type="ECO:0000256" key="15">
    <source>
        <dbReference type="HAMAP-Rule" id="MF_00605"/>
    </source>
</evidence>
<dbReference type="EMBL" id="JACHEX010000004">
    <property type="protein sequence ID" value="MBB6063115.1"/>
    <property type="molecule type" value="Genomic_DNA"/>
</dbReference>
<evidence type="ECO:0000256" key="6">
    <source>
        <dbReference type="ARBA" id="ARBA00014679"/>
    </source>
</evidence>
<evidence type="ECO:0000256" key="8">
    <source>
        <dbReference type="ARBA" id="ARBA00022603"/>
    </source>
</evidence>
<protein>
    <recommendedName>
        <fullName evidence="6 15">tRNA (guanine-N(1)-)-methyltransferase</fullName>
        <ecNumber evidence="5 15">2.1.1.228</ecNumber>
    </recommendedName>
    <alternativeName>
        <fullName evidence="12 15">M1G-methyltransferase</fullName>
    </alternativeName>
    <alternativeName>
        <fullName evidence="13 15">tRNA [GM37] methyltransferase</fullName>
    </alternativeName>
</protein>
<evidence type="ECO:0000256" key="2">
    <source>
        <dbReference type="ARBA" id="ARBA00004496"/>
    </source>
</evidence>
<sequence>MKISVLTIFPEMVEVIKKYGVISRAVQENKIEISIFNLRDFTSDKHRTVDDYPFGGGPGMVMKPEPFFKFYDFYVKTFGKPHTILTSPQGRTFNNDLVKELSLKENLLIICGRYEGIDERVMEIVDDEISIGDYVLTGGELPAMVMIDAISRFVPGIISEESVIEESFNTGLLDHPHYTRPREFNGKKVPEVLLEGNHEKIEIWRRKMSLKKTIQRRPDLFLKKEFDEVDKKALLELFRELINNVK</sequence>
<keyword evidence="8 15" id="KW-0489">Methyltransferase</keyword>
<evidence type="ECO:0000256" key="3">
    <source>
        <dbReference type="ARBA" id="ARBA00007630"/>
    </source>
</evidence>
<feature type="binding site" evidence="15 16">
    <location>
        <position position="112"/>
    </location>
    <ligand>
        <name>S-adenosyl-L-methionine</name>
        <dbReference type="ChEBI" id="CHEBI:59789"/>
    </ligand>
</feature>
<evidence type="ECO:0000313" key="20">
    <source>
        <dbReference type="Proteomes" id="UP000555828"/>
    </source>
</evidence>
<dbReference type="Gene3D" id="1.10.1270.20">
    <property type="entry name" value="tRNA(m1g37)methyltransferase, domain 2"/>
    <property type="match status" value="1"/>
</dbReference>
<evidence type="ECO:0000256" key="17">
    <source>
        <dbReference type="RuleBase" id="RU003464"/>
    </source>
</evidence>
<comment type="caution">
    <text evidence="19">The sequence shown here is derived from an EMBL/GenBank/DDBJ whole genome shotgun (WGS) entry which is preliminary data.</text>
</comment>
<dbReference type="InterPro" id="IPR016009">
    <property type="entry name" value="tRNA_MeTrfase_TRMD/TRM10"/>
</dbReference>
<evidence type="ECO:0000256" key="12">
    <source>
        <dbReference type="ARBA" id="ARBA00029736"/>
    </source>
</evidence>